<dbReference type="SUPFAM" id="SSF50715">
    <property type="entry name" value="Ribosomal protein L25-like"/>
    <property type="match status" value="1"/>
</dbReference>
<gene>
    <name evidence="6" type="ORF">B1A_18347</name>
</gene>
<dbReference type="PANTHER" id="PTHR33284">
    <property type="entry name" value="RIBOSOMAL PROTEIN L25/GLN-TRNA SYNTHETASE, ANTI-CODON-BINDING DOMAIN-CONTAINING PROTEIN"/>
    <property type="match status" value="1"/>
</dbReference>
<dbReference type="InterPro" id="IPR020055">
    <property type="entry name" value="Ribosomal_bL25_short"/>
</dbReference>
<reference evidence="6" key="2">
    <citation type="journal article" date="2014" name="ISME J.">
        <title>Microbial stratification in low pH oxic and suboxic macroscopic growths along an acid mine drainage.</title>
        <authorList>
            <person name="Mendez-Garcia C."/>
            <person name="Mesa V."/>
            <person name="Sprenger R.R."/>
            <person name="Richter M."/>
            <person name="Diez M.S."/>
            <person name="Solano J."/>
            <person name="Bargiela R."/>
            <person name="Golyshina O.V."/>
            <person name="Manteca A."/>
            <person name="Ramos J.L."/>
            <person name="Gallego J.R."/>
            <person name="Llorente I."/>
            <person name="Martins Dos Santos V.A."/>
            <person name="Jensen O.N."/>
            <person name="Pelaez A.I."/>
            <person name="Sanchez J."/>
            <person name="Ferrer M."/>
        </authorList>
    </citation>
    <scope>NUCLEOTIDE SEQUENCE</scope>
</reference>
<dbReference type="InterPro" id="IPR011035">
    <property type="entry name" value="Ribosomal_bL25/Gln-tRNA_synth"/>
</dbReference>
<dbReference type="EMBL" id="AUZX01013532">
    <property type="protein sequence ID" value="EQD35318.1"/>
    <property type="molecule type" value="Genomic_DNA"/>
</dbReference>
<evidence type="ECO:0000256" key="2">
    <source>
        <dbReference type="ARBA" id="ARBA00022884"/>
    </source>
</evidence>
<keyword evidence="4" id="KW-0687">Ribonucleoprotein</keyword>
<keyword evidence="2" id="KW-0694">RNA-binding</keyword>
<dbReference type="GO" id="GO:0003735">
    <property type="term" value="F:structural constituent of ribosome"/>
    <property type="evidence" value="ECO:0007669"/>
    <property type="project" value="InterPro"/>
</dbReference>
<protein>
    <submittedName>
        <fullName evidence="6">Ribosomal protein L25</fullName>
    </submittedName>
</protein>
<dbReference type="GO" id="GO:0008097">
    <property type="term" value="F:5S rRNA binding"/>
    <property type="evidence" value="ECO:0007669"/>
    <property type="project" value="InterPro"/>
</dbReference>
<dbReference type="NCBIfam" id="NF004612">
    <property type="entry name" value="PRK05943.1"/>
    <property type="match status" value="1"/>
</dbReference>
<dbReference type="Gene3D" id="2.40.240.10">
    <property type="entry name" value="Ribosomal Protein L25, Chain P"/>
    <property type="match status" value="1"/>
</dbReference>
<dbReference type="AlphaFoldDB" id="T0YQC3"/>
<dbReference type="PANTHER" id="PTHR33284:SF1">
    <property type="entry name" value="RIBOSOMAL PROTEIN L25_GLN-TRNA SYNTHETASE, ANTI-CODON-BINDING DOMAIN-CONTAINING PROTEIN"/>
    <property type="match status" value="1"/>
</dbReference>
<dbReference type="GO" id="GO:0006412">
    <property type="term" value="P:translation"/>
    <property type="evidence" value="ECO:0007669"/>
    <property type="project" value="InterPro"/>
</dbReference>
<dbReference type="HAMAP" id="MF_01336">
    <property type="entry name" value="Ribosomal_bL25"/>
    <property type="match status" value="1"/>
</dbReference>
<evidence type="ECO:0000313" key="6">
    <source>
        <dbReference type="EMBL" id="EQD35318.1"/>
    </source>
</evidence>
<comment type="caution">
    <text evidence="6">The sequence shown here is derived from an EMBL/GenBank/DDBJ whole genome shotgun (WGS) entry which is preliminary data.</text>
</comment>
<proteinExistence type="inferred from homology"/>
<evidence type="ECO:0000259" key="5">
    <source>
        <dbReference type="Pfam" id="PF01386"/>
    </source>
</evidence>
<evidence type="ECO:0000256" key="1">
    <source>
        <dbReference type="ARBA" id="ARBA00022730"/>
    </source>
</evidence>
<dbReference type="NCBIfam" id="TIGR00731">
    <property type="entry name" value="bL25_bact_ctc"/>
    <property type="match status" value="1"/>
</dbReference>
<sequence>MENIMRIAFSFSAEPREAQGKGASRRLRHTNKVPAILYGGHAEAESLALEHHKLLTVVADERFYSSIVQLKIGERTQEAIVKDVQMHPAKNQIVHVDLQRVTENE</sequence>
<evidence type="ECO:0000256" key="4">
    <source>
        <dbReference type="ARBA" id="ARBA00023274"/>
    </source>
</evidence>
<dbReference type="GO" id="GO:0022625">
    <property type="term" value="C:cytosolic large ribosomal subunit"/>
    <property type="evidence" value="ECO:0007669"/>
    <property type="project" value="TreeGrafter"/>
</dbReference>
<dbReference type="InterPro" id="IPR020056">
    <property type="entry name" value="Rbsml_bL25/Gln-tRNA_synth_N"/>
</dbReference>
<keyword evidence="3 6" id="KW-0689">Ribosomal protein</keyword>
<dbReference type="Pfam" id="PF01386">
    <property type="entry name" value="Ribosomal_L25p"/>
    <property type="match status" value="1"/>
</dbReference>
<accession>T0YQC3</accession>
<dbReference type="InterPro" id="IPR020930">
    <property type="entry name" value="Ribosomal_uL5_bac-type"/>
</dbReference>
<dbReference type="InterPro" id="IPR029751">
    <property type="entry name" value="Ribosomal_L25_dom"/>
</dbReference>
<feature type="non-terminal residue" evidence="6">
    <location>
        <position position="105"/>
    </location>
</feature>
<organism evidence="6">
    <name type="scientific">mine drainage metagenome</name>
    <dbReference type="NCBI Taxonomy" id="410659"/>
    <lineage>
        <taxon>unclassified sequences</taxon>
        <taxon>metagenomes</taxon>
        <taxon>ecological metagenomes</taxon>
    </lineage>
</organism>
<name>T0YQC3_9ZZZZ</name>
<feature type="domain" description="Large ribosomal subunit protein bL25 L25" evidence="5">
    <location>
        <begin position="12"/>
        <end position="98"/>
    </location>
</feature>
<reference evidence="6" key="1">
    <citation type="submission" date="2013-08" db="EMBL/GenBank/DDBJ databases">
        <authorList>
            <person name="Mendez C."/>
            <person name="Richter M."/>
            <person name="Ferrer M."/>
            <person name="Sanchez J."/>
        </authorList>
    </citation>
    <scope>NUCLEOTIDE SEQUENCE</scope>
</reference>
<keyword evidence="1" id="KW-0699">rRNA-binding</keyword>
<dbReference type="InterPro" id="IPR001021">
    <property type="entry name" value="Ribosomal_bL25_long"/>
</dbReference>
<dbReference type="CDD" id="cd00495">
    <property type="entry name" value="Ribosomal_L25_TL5_CTC"/>
    <property type="match status" value="1"/>
</dbReference>
<evidence type="ECO:0000256" key="3">
    <source>
        <dbReference type="ARBA" id="ARBA00022980"/>
    </source>
</evidence>